<evidence type="ECO:0000313" key="3">
    <source>
        <dbReference type="Proteomes" id="UP001495910"/>
    </source>
</evidence>
<dbReference type="Proteomes" id="UP001495910">
    <property type="component" value="Unassembled WGS sequence"/>
</dbReference>
<name>A0ABU9PTC1_9BURK</name>
<proteinExistence type="predicted"/>
<dbReference type="InterPro" id="IPR018633">
    <property type="entry name" value="DUF2357"/>
</dbReference>
<sequence>MNSTPDFCELHVTVVSKEGAHQSHICRTDLIPVLLSEDKEYKFRFPDIAIVRLLIDDVELKLSPDGDFYLWSAGFFAGQVEISAIDSVGRTYRFVAEIVPKPAKVGTHTYAAMFDEIRNFDAHLLLGSTAATSEFGVELTSANVNSLVAYARMKQHGELFLQSVAKISKAPHKTIRPIYQEVSLSAIRKLHSTALMDRRLLAIVGGVDGAAEAIESIQLLTPVAIPSFDTAANRTMKALLQRFQANVRMLMERVDSYGFIQDKDEQASRKSRRLELLRKLAVRADGLLRDTPFSGVLRAETSSAGLTHIAANPMYSRAYRQGTSALRSGVNGDVAEDQLNVSPTWGIYETWCFVHLLSALQSAFNCEGWKIQKSATASAELAFAISLPSGIRLEALFQAKFNSENPDSGKLAWSLSKDRFPDIVFVVWVGNACQFLVLDAKYRSGRSNVLDAMDSAHIYHDSLRLGDRRPDLCLLLLPGVADVSTLDSNEFWNTHRVGALCEFSLGQPGVKRCVDSIQNWCQSASIVDANLITPQVNSSMQTTVDHI</sequence>
<evidence type="ECO:0000313" key="2">
    <source>
        <dbReference type="EMBL" id="MEM4987231.1"/>
    </source>
</evidence>
<dbReference type="Pfam" id="PF04411">
    <property type="entry name" value="PDDEXK_7"/>
    <property type="match status" value="1"/>
</dbReference>
<dbReference type="EMBL" id="JBANDC010000004">
    <property type="protein sequence ID" value="MEM4987231.1"/>
    <property type="molecule type" value="Genomic_DNA"/>
</dbReference>
<reference evidence="2 3" key="1">
    <citation type="submission" date="2024-02" db="EMBL/GenBank/DDBJ databases">
        <title>Draft genome sequence of Collimonas sp. strain H4R21, an effective mineral-weathering bacterial strain isolated from the beech rhizosphere.</title>
        <authorList>
            <person name="Morin E."/>
            <person name="Uroz S."/>
            <person name="Leveau J.H.J."/>
            <person name="Kumar R."/>
            <person name="Rey M.W."/>
            <person name="Pham J."/>
        </authorList>
    </citation>
    <scope>NUCLEOTIDE SEQUENCE [LARGE SCALE GENOMIC DNA]</scope>
    <source>
        <strain evidence="2 3">H4R21</strain>
    </source>
</reference>
<accession>A0ABU9PTC1</accession>
<protein>
    <submittedName>
        <fullName evidence="2">DUF2357 domain-containing protein</fullName>
    </submittedName>
</protein>
<dbReference type="RefSeq" id="WP_342828850.1">
    <property type="nucleotide sequence ID" value="NZ_JBANDC010000004.1"/>
</dbReference>
<keyword evidence="3" id="KW-1185">Reference proteome</keyword>
<feature type="domain" description="DUF2357" evidence="1">
    <location>
        <begin position="77"/>
        <end position="299"/>
    </location>
</feature>
<dbReference type="Pfam" id="PF09823">
    <property type="entry name" value="DUF2357"/>
    <property type="match status" value="1"/>
</dbReference>
<evidence type="ECO:0000259" key="1">
    <source>
        <dbReference type="Pfam" id="PF09823"/>
    </source>
</evidence>
<comment type="caution">
    <text evidence="2">The sequence shown here is derived from an EMBL/GenBank/DDBJ whole genome shotgun (WGS) entry which is preliminary data.</text>
</comment>
<dbReference type="InterPro" id="IPR007505">
    <property type="entry name" value="PDDEXK_7"/>
</dbReference>
<organism evidence="2 3">
    <name type="scientific">Collimonas rhizosphaerae</name>
    <dbReference type="NCBI Taxonomy" id="3126357"/>
    <lineage>
        <taxon>Bacteria</taxon>
        <taxon>Pseudomonadati</taxon>
        <taxon>Pseudomonadota</taxon>
        <taxon>Betaproteobacteria</taxon>
        <taxon>Burkholderiales</taxon>
        <taxon>Oxalobacteraceae</taxon>
        <taxon>Collimonas</taxon>
    </lineage>
</organism>
<gene>
    <name evidence="2" type="ORF">V8G57_07490</name>
</gene>